<dbReference type="AlphaFoldDB" id="F1A3Z3"/>
<evidence type="ECO:0000256" key="3">
    <source>
        <dbReference type="ARBA" id="ARBA00010617"/>
    </source>
</evidence>
<name>F1A3Z3_DICPU</name>
<keyword evidence="8" id="KW-0560">Oxidoreductase</keyword>
<evidence type="ECO:0000256" key="4">
    <source>
        <dbReference type="ARBA" id="ARBA00022617"/>
    </source>
</evidence>
<evidence type="ECO:0000256" key="1">
    <source>
        <dbReference type="ARBA" id="ARBA00001971"/>
    </source>
</evidence>
<dbReference type="GeneID" id="10506618"/>
<evidence type="ECO:0000256" key="2">
    <source>
        <dbReference type="ARBA" id="ARBA00004167"/>
    </source>
</evidence>
<dbReference type="GO" id="GO:0005506">
    <property type="term" value="F:iron ion binding"/>
    <property type="evidence" value="ECO:0007669"/>
    <property type="project" value="InterPro"/>
</dbReference>
<keyword evidence="4 12" id="KW-0349">Heme</keyword>
<evidence type="ECO:0000256" key="12">
    <source>
        <dbReference type="PIRSR" id="PIRSR602401-1"/>
    </source>
</evidence>
<organism evidence="13 14">
    <name type="scientific">Dictyostelium purpureum</name>
    <name type="common">Slime mold</name>
    <dbReference type="NCBI Taxonomy" id="5786"/>
    <lineage>
        <taxon>Eukaryota</taxon>
        <taxon>Amoebozoa</taxon>
        <taxon>Evosea</taxon>
        <taxon>Eumycetozoa</taxon>
        <taxon>Dictyostelia</taxon>
        <taxon>Dictyosteliales</taxon>
        <taxon>Dictyosteliaceae</taxon>
        <taxon>Dictyostelium</taxon>
    </lineage>
</organism>
<dbReference type="GO" id="GO:0016020">
    <property type="term" value="C:membrane"/>
    <property type="evidence" value="ECO:0007669"/>
    <property type="project" value="UniProtKB-SubCell"/>
</dbReference>
<keyword evidence="10" id="KW-0503">Monooxygenase</keyword>
<evidence type="ECO:0000256" key="8">
    <source>
        <dbReference type="ARBA" id="ARBA00023002"/>
    </source>
</evidence>
<protein>
    <recommendedName>
        <fullName evidence="15">Cytochrome P450 family protein</fullName>
    </recommendedName>
</protein>
<dbReference type="InterPro" id="IPR036396">
    <property type="entry name" value="Cyt_P450_sf"/>
</dbReference>
<evidence type="ECO:0000256" key="7">
    <source>
        <dbReference type="ARBA" id="ARBA00022989"/>
    </source>
</evidence>
<dbReference type="OrthoDB" id="15258at2759"/>
<dbReference type="Proteomes" id="UP000001064">
    <property type="component" value="Unassembled WGS sequence"/>
</dbReference>
<dbReference type="SUPFAM" id="SSF48264">
    <property type="entry name" value="Cytochrome P450"/>
    <property type="match status" value="1"/>
</dbReference>
<evidence type="ECO:0000256" key="6">
    <source>
        <dbReference type="ARBA" id="ARBA00022723"/>
    </source>
</evidence>
<dbReference type="eggNOG" id="KOG0156">
    <property type="taxonomic scope" value="Eukaryota"/>
</dbReference>
<reference evidence="14" key="1">
    <citation type="journal article" date="2011" name="Genome Biol.">
        <title>Comparative genomics of the social amoebae Dictyostelium discoideum and Dictyostelium purpureum.</title>
        <authorList>
            <consortium name="US DOE Joint Genome Institute (JGI-PGF)"/>
            <person name="Sucgang R."/>
            <person name="Kuo A."/>
            <person name="Tian X."/>
            <person name="Salerno W."/>
            <person name="Parikh A."/>
            <person name="Feasley C.L."/>
            <person name="Dalin E."/>
            <person name="Tu H."/>
            <person name="Huang E."/>
            <person name="Barry K."/>
            <person name="Lindquist E."/>
            <person name="Shapiro H."/>
            <person name="Bruce D."/>
            <person name="Schmutz J."/>
            <person name="Salamov A."/>
            <person name="Fey P."/>
            <person name="Gaudet P."/>
            <person name="Anjard C."/>
            <person name="Babu M.M."/>
            <person name="Basu S."/>
            <person name="Bushmanova Y."/>
            <person name="van der Wel H."/>
            <person name="Katoh-Kurasawa M."/>
            <person name="Dinh C."/>
            <person name="Coutinho P.M."/>
            <person name="Saito T."/>
            <person name="Elias M."/>
            <person name="Schaap P."/>
            <person name="Kay R.R."/>
            <person name="Henrissat B."/>
            <person name="Eichinger L."/>
            <person name="Rivero F."/>
            <person name="Putnam N.H."/>
            <person name="West C.M."/>
            <person name="Loomis W.F."/>
            <person name="Chisholm R.L."/>
            <person name="Shaulsky G."/>
            <person name="Strassmann J.E."/>
            <person name="Queller D.C."/>
            <person name="Kuspa A."/>
            <person name="Grigoriev I.V."/>
        </authorList>
    </citation>
    <scope>NUCLEOTIDE SEQUENCE [LARGE SCALE GENOMIC DNA]</scope>
    <source>
        <strain evidence="14">QSDP1</strain>
    </source>
</reference>
<dbReference type="FunFam" id="1.10.630.10:FF:000068">
    <property type="entry name" value="Probable cytochrome P450 508A2"/>
    <property type="match status" value="1"/>
</dbReference>
<comment type="subcellular location">
    <subcellularLocation>
        <location evidence="2">Membrane</location>
        <topology evidence="2">Single-pass membrane protein</topology>
    </subcellularLocation>
</comment>
<evidence type="ECO:0000256" key="10">
    <source>
        <dbReference type="ARBA" id="ARBA00023033"/>
    </source>
</evidence>
<dbReference type="CDD" id="cd20617">
    <property type="entry name" value="CYP1_2-like"/>
    <property type="match status" value="1"/>
</dbReference>
<keyword evidence="6 12" id="KW-0479">Metal-binding</keyword>
<dbReference type="InterPro" id="IPR002401">
    <property type="entry name" value="Cyt_P450_E_grp-I"/>
</dbReference>
<dbReference type="GO" id="GO:0016712">
    <property type="term" value="F:oxidoreductase activity, acting on paired donors, with incorporation or reduction of molecular oxygen, reduced flavin or flavoprotein as one donor, and incorporation of one atom of oxygen"/>
    <property type="evidence" value="ECO:0000318"/>
    <property type="project" value="GO_Central"/>
</dbReference>
<dbReference type="PRINTS" id="PR00463">
    <property type="entry name" value="EP450I"/>
</dbReference>
<evidence type="ECO:0000313" key="14">
    <source>
        <dbReference type="Proteomes" id="UP000001064"/>
    </source>
</evidence>
<evidence type="ECO:0000256" key="11">
    <source>
        <dbReference type="ARBA" id="ARBA00023136"/>
    </source>
</evidence>
<dbReference type="OMA" id="EDKEHMP"/>
<dbReference type="Pfam" id="PF00067">
    <property type="entry name" value="p450"/>
    <property type="match status" value="1"/>
</dbReference>
<evidence type="ECO:0000256" key="9">
    <source>
        <dbReference type="ARBA" id="ARBA00023004"/>
    </source>
</evidence>
<dbReference type="PANTHER" id="PTHR24300">
    <property type="entry name" value="CYTOCHROME P450 508A4-RELATED"/>
    <property type="match status" value="1"/>
</dbReference>
<dbReference type="KEGG" id="dpp:DICPUDRAFT_51478"/>
<dbReference type="GO" id="GO:0020037">
    <property type="term" value="F:heme binding"/>
    <property type="evidence" value="ECO:0000318"/>
    <property type="project" value="GO_Central"/>
</dbReference>
<keyword evidence="14" id="KW-1185">Reference proteome</keyword>
<dbReference type="VEuPathDB" id="AmoebaDB:DICPUDRAFT_51478"/>
<dbReference type="PRINTS" id="PR00385">
    <property type="entry name" value="P450"/>
</dbReference>
<dbReference type="InterPro" id="IPR001128">
    <property type="entry name" value="Cyt_P450"/>
</dbReference>
<dbReference type="PANTHER" id="PTHR24300:SF88">
    <property type="entry name" value="CYTOCHROME P450 518A1-RELATED"/>
    <property type="match status" value="1"/>
</dbReference>
<keyword evidence="9 12" id="KW-0408">Iron</keyword>
<dbReference type="RefSeq" id="XP_003294388.1">
    <property type="nucleotide sequence ID" value="XM_003294340.1"/>
</dbReference>
<keyword evidence="5" id="KW-0812">Transmembrane</keyword>
<keyword evidence="7" id="KW-1133">Transmembrane helix</keyword>
<dbReference type="Gene3D" id="1.10.630.10">
    <property type="entry name" value="Cytochrome P450"/>
    <property type="match status" value="1"/>
</dbReference>
<comment type="cofactor">
    <cofactor evidence="1 12">
        <name>heme</name>
        <dbReference type="ChEBI" id="CHEBI:30413"/>
    </cofactor>
</comment>
<evidence type="ECO:0008006" key="15">
    <source>
        <dbReference type="Google" id="ProtNLM"/>
    </source>
</evidence>
<evidence type="ECO:0000313" key="13">
    <source>
        <dbReference type="EMBL" id="EGC29087.1"/>
    </source>
</evidence>
<dbReference type="InterPro" id="IPR050182">
    <property type="entry name" value="Cytochrome_P450_fam2"/>
</dbReference>
<dbReference type="STRING" id="5786.F1A3Z3"/>
<proteinExistence type="inferred from homology"/>
<accession>F1A3Z3</accession>
<dbReference type="InParanoid" id="F1A3Z3"/>
<feature type="binding site" description="axial binding residue" evidence="12">
    <location>
        <position position="435"/>
    </location>
    <ligand>
        <name>heme</name>
        <dbReference type="ChEBI" id="CHEBI:30413"/>
    </ligand>
    <ligandPart>
        <name>Fe</name>
        <dbReference type="ChEBI" id="CHEBI:18248"/>
    </ligandPart>
</feature>
<keyword evidence="11" id="KW-0472">Membrane</keyword>
<sequence>MFQVLIFVFLFYCIFDFLYKNIAYRKWEGPWAVPLLGNLLHVSKDAHLVFSKDQKKFNGGKFGKYWFGDSMVMAIFDANFMREIYLKHPESINTRLKSPITSILSEKYRGIVTADENYWAFHHEILSKSFSGKKIKSIISSIEKETDSLIGHMKFILKSGQNFETRNNLMNFNSNIVFDYVFSRRIENIYEGSSSEQSQVLIEIRKLFDFLAHFKVQNFIKILKPFYYLYLKIFGHPNDNLKKILFKYYLEHCETINLDSPRDVLDSMVIEYRKFGGKEEEKSILAMSNELILAGVETNSIAMEWFIIQMINNHKYQDKIYNELLEALKSNKLTSNSSNKIKLSHRPLTPLFNASLRETMRMYPPIPYGVGREVNEEFEIEGYKIPKGAHILQSYYSMFRDENHYNEPNEFKPERFLLESHSNNYFPYGIGVRACMGMSMSQDELYISLTNILLNFKVSSIDDKPINEKPNFGFSFRPNEYSIKLDFR</sequence>
<dbReference type="EMBL" id="GL871487">
    <property type="protein sequence ID" value="EGC29087.1"/>
    <property type="molecule type" value="Genomic_DNA"/>
</dbReference>
<evidence type="ECO:0000256" key="5">
    <source>
        <dbReference type="ARBA" id="ARBA00022692"/>
    </source>
</evidence>
<gene>
    <name evidence="13" type="ORF">DICPUDRAFT_51478</name>
</gene>
<comment type="similarity">
    <text evidence="3">Belongs to the cytochrome P450 family.</text>
</comment>